<dbReference type="PANTHER" id="PTHR13501:SF10">
    <property type="entry name" value="LARGE RIBOSOMAL SUBUNIT PROTEIN UL22M"/>
    <property type="match status" value="1"/>
</dbReference>
<dbReference type="EMBL" id="CP055902">
    <property type="protein sequence ID" value="QKX62917.1"/>
    <property type="molecule type" value="Genomic_DNA"/>
</dbReference>
<dbReference type="FunFam" id="3.90.470.10:FF:000017">
    <property type="entry name" value="54S ribosomal protein L22, mitochondrial"/>
    <property type="match status" value="1"/>
</dbReference>
<gene>
    <name evidence="6" type="ORF">TRUGW13939_10085</name>
</gene>
<proteinExistence type="inferred from homology"/>
<dbReference type="GO" id="GO:0015934">
    <property type="term" value="C:large ribosomal subunit"/>
    <property type="evidence" value="ECO:0007669"/>
    <property type="project" value="InterPro"/>
</dbReference>
<feature type="region of interest" description="Disordered" evidence="5">
    <location>
        <begin position="1"/>
        <end position="141"/>
    </location>
</feature>
<reference evidence="7" key="1">
    <citation type="submission" date="2020-06" db="EMBL/GenBank/DDBJ databases">
        <title>A chromosome-scale genome assembly of Talaromyces rugulosus W13939.</title>
        <authorList>
            <person name="Wang B."/>
            <person name="Guo L."/>
            <person name="Ye K."/>
            <person name="Wang L."/>
        </authorList>
    </citation>
    <scope>NUCLEOTIDE SEQUENCE [LARGE SCALE GENOMIC DNA]</scope>
    <source>
        <strain evidence="7">W13939</strain>
    </source>
</reference>
<evidence type="ECO:0000256" key="5">
    <source>
        <dbReference type="SAM" id="MobiDB-lite"/>
    </source>
</evidence>
<dbReference type="AlphaFoldDB" id="A0A7H8R9W6"/>
<dbReference type="InterPro" id="IPR001063">
    <property type="entry name" value="Ribosomal_uL22"/>
</dbReference>
<evidence type="ECO:0008006" key="8">
    <source>
        <dbReference type="Google" id="ProtNLM"/>
    </source>
</evidence>
<accession>A0A7H8R9W6</accession>
<organism evidence="6 7">
    <name type="scientific">Talaromyces rugulosus</name>
    <name type="common">Penicillium rugulosum</name>
    <dbReference type="NCBI Taxonomy" id="121627"/>
    <lineage>
        <taxon>Eukaryota</taxon>
        <taxon>Fungi</taxon>
        <taxon>Dikarya</taxon>
        <taxon>Ascomycota</taxon>
        <taxon>Pezizomycotina</taxon>
        <taxon>Eurotiomycetes</taxon>
        <taxon>Eurotiomycetidae</taxon>
        <taxon>Eurotiales</taxon>
        <taxon>Trichocomaceae</taxon>
        <taxon>Talaromyces</taxon>
        <taxon>Talaromyces sect. Islandici</taxon>
    </lineage>
</organism>
<protein>
    <recommendedName>
        <fullName evidence="8">Mitochondrial large ribosomal subunit</fullName>
    </recommendedName>
</protein>
<dbReference type="GO" id="GO:0003735">
    <property type="term" value="F:structural constituent of ribosome"/>
    <property type="evidence" value="ECO:0007669"/>
    <property type="project" value="InterPro"/>
</dbReference>
<feature type="compositionally biased region" description="Polar residues" evidence="5">
    <location>
        <begin position="82"/>
        <end position="93"/>
    </location>
</feature>
<keyword evidence="2 4" id="KW-0689">Ribosomal protein</keyword>
<feature type="compositionally biased region" description="Polar residues" evidence="5">
    <location>
        <begin position="46"/>
        <end position="56"/>
    </location>
</feature>
<dbReference type="CDD" id="cd00336">
    <property type="entry name" value="Ribosomal_L22"/>
    <property type="match status" value="1"/>
</dbReference>
<dbReference type="PANTHER" id="PTHR13501">
    <property type="entry name" value="CHLOROPLAST 50S RIBOSOMAL PROTEIN L22-RELATED"/>
    <property type="match status" value="1"/>
</dbReference>
<dbReference type="Gene3D" id="3.90.470.10">
    <property type="entry name" value="Ribosomal protein L22/L17"/>
    <property type="match status" value="1"/>
</dbReference>
<evidence type="ECO:0000313" key="7">
    <source>
        <dbReference type="Proteomes" id="UP000509510"/>
    </source>
</evidence>
<feature type="compositionally biased region" description="Polar residues" evidence="5">
    <location>
        <begin position="23"/>
        <end position="38"/>
    </location>
</feature>
<dbReference type="InterPro" id="IPR036394">
    <property type="entry name" value="Ribosomal_uL22_sf"/>
</dbReference>
<dbReference type="InterPro" id="IPR047867">
    <property type="entry name" value="Ribosomal_uL22_bac/org-type"/>
</dbReference>
<keyword evidence="3 4" id="KW-0687">Ribonucleoprotein</keyword>
<keyword evidence="7" id="KW-1185">Reference proteome</keyword>
<evidence type="ECO:0000256" key="3">
    <source>
        <dbReference type="ARBA" id="ARBA00023274"/>
    </source>
</evidence>
<dbReference type="Proteomes" id="UP000509510">
    <property type="component" value="Chromosome V"/>
</dbReference>
<dbReference type="GO" id="GO:0006412">
    <property type="term" value="P:translation"/>
    <property type="evidence" value="ECO:0007669"/>
    <property type="project" value="InterPro"/>
</dbReference>
<sequence>MPRLPRRTISYTRTLRAEEDGSKTSPGANKTTIEASKTTPEDSKLDTTPGSSSSVFSAMKNAFFNNGKPVKKPKRPMKQAEFQRQGSLTSDSIFSDAASPLGGNASGPLPEDVEEEGTLPLEQREKHTMSMTLDPKPRSRKRWERKMIIREVRKRGRVTKKETIMATERDALVKSHWFKTSVKKLVPLARQIQGKSIDDAILQMQFSKKKAAKDVKEHLEHAKNIAIARYGMGLEKPDDKESKIQPVNIILKSGDTKTITNPSAIYIADSWVNRGPFHREYDHRARGRINIMRPPHTGISVVLKEERTQIREWKDREARALRQRKSMLWVQLPNRPVSSQNQYYSW</sequence>
<dbReference type="Pfam" id="PF00237">
    <property type="entry name" value="Ribosomal_L22"/>
    <property type="match status" value="1"/>
</dbReference>
<evidence type="ECO:0000256" key="4">
    <source>
        <dbReference type="RuleBase" id="RU004005"/>
    </source>
</evidence>
<dbReference type="RefSeq" id="XP_035349091.1">
    <property type="nucleotide sequence ID" value="XM_035493198.1"/>
</dbReference>
<dbReference type="KEGG" id="trg:TRUGW13939_10085"/>
<dbReference type="OrthoDB" id="416470at2759"/>
<dbReference type="GeneID" id="55997566"/>
<name>A0A7H8R9W6_TALRU</name>
<comment type="similarity">
    <text evidence="1 4">Belongs to the universal ribosomal protein uL22 family.</text>
</comment>
<evidence type="ECO:0000256" key="2">
    <source>
        <dbReference type="ARBA" id="ARBA00022980"/>
    </source>
</evidence>
<evidence type="ECO:0000313" key="6">
    <source>
        <dbReference type="EMBL" id="QKX62917.1"/>
    </source>
</evidence>
<evidence type="ECO:0000256" key="1">
    <source>
        <dbReference type="ARBA" id="ARBA00009451"/>
    </source>
</evidence>
<dbReference type="SUPFAM" id="SSF54843">
    <property type="entry name" value="Ribosomal protein L22"/>
    <property type="match status" value="1"/>
</dbReference>